<gene>
    <name evidence="6" type="ORF">SAMN05444123_11655</name>
</gene>
<dbReference type="Gene3D" id="3.40.630.30">
    <property type="match status" value="1"/>
</dbReference>
<evidence type="ECO:0000256" key="2">
    <source>
        <dbReference type="ARBA" id="ARBA00022679"/>
    </source>
</evidence>
<keyword evidence="1 5" id="KW-0673">Quorum sensing</keyword>
<name>A0A1H8X598_9BRAD</name>
<dbReference type="RefSeq" id="WP_092686215.1">
    <property type="nucleotide sequence ID" value="NZ_FODT01000016.1"/>
</dbReference>
<evidence type="ECO:0000256" key="1">
    <source>
        <dbReference type="ARBA" id="ARBA00022654"/>
    </source>
</evidence>
<evidence type="ECO:0000313" key="6">
    <source>
        <dbReference type="EMBL" id="SEP35086.1"/>
    </source>
</evidence>
<keyword evidence="7" id="KW-1185">Reference proteome</keyword>
<reference evidence="7" key="1">
    <citation type="submission" date="2016-10" db="EMBL/GenBank/DDBJ databases">
        <authorList>
            <person name="Varghese N."/>
            <person name="Submissions S."/>
        </authorList>
    </citation>
    <scope>NUCLEOTIDE SEQUENCE [LARGE SCALE GENOMIC DNA]</scope>
    <source>
        <strain evidence="7">DSM 123</strain>
    </source>
</reference>
<dbReference type="GO" id="GO:0009372">
    <property type="term" value="P:quorum sensing"/>
    <property type="evidence" value="ECO:0007669"/>
    <property type="project" value="UniProtKB-UniRule"/>
</dbReference>
<sequence>MEVHVVRRENREAYADLIERQFRIRHQIYVVERKWTELDRADGREIDQFDTDETVYLIGMQNGEIVAGMRMVPTSSPTLLSDIFPQLSLDRPVRRPDVYELSRIYVVPNKRGEHAGPRAEAVIQAAAMEYGLSIGLSAFTIVLETWWLPRLLDQGWRARPLGLPQDIDGMSTTAVLVDVDDEAWLEICARRSVPGPALHWLGLESVNRNPLPNPMELA</sequence>
<dbReference type="AlphaFoldDB" id="A0A1H8X598"/>
<dbReference type="InterPro" id="IPR001690">
    <property type="entry name" value="Autoind_synthase"/>
</dbReference>
<proteinExistence type="inferred from homology"/>
<dbReference type="InterPro" id="IPR016181">
    <property type="entry name" value="Acyl_CoA_acyltransferase"/>
</dbReference>
<evidence type="ECO:0000313" key="7">
    <source>
        <dbReference type="Proteomes" id="UP000199615"/>
    </source>
</evidence>
<evidence type="ECO:0000256" key="5">
    <source>
        <dbReference type="PROSITE-ProRule" id="PRU00533"/>
    </source>
</evidence>
<dbReference type="PRINTS" id="PR01549">
    <property type="entry name" value="AUTOINDCRSYN"/>
</dbReference>
<dbReference type="OrthoDB" id="6169313at2"/>
<keyword evidence="2" id="KW-0808">Transferase</keyword>
<evidence type="ECO:0000256" key="4">
    <source>
        <dbReference type="ARBA" id="ARBA00022929"/>
    </source>
</evidence>
<dbReference type="PROSITE" id="PS51187">
    <property type="entry name" value="AUTOINDUCER_SYNTH_2"/>
    <property type="match status" value="1"/>
</dbReference>
<evidence type="ECO:0000256" key="3">
    <source>
        <dbReference type="ARBA" id="ARBA00022691"/>
    </source>
</evidence>
<organism evidence="6 7">
    <name type="scientific">Rhodopseudomonas pseudopalustris</name>
    <dbReference type="NCBI Taxonomy" id="1513892"/>
    <lineage>
        <taxon>Bacteria</taxon>
        <taxon>Pseudomonadati</taxon>
        <taxon>Pseudomonadota</taxon>
        <taxon>Alphaproteobacteria</taxon>
        <taxon>Hyphomicrobiales</taxon>
        <taxon>Nitrobacteraceae</taxon>
        <taxon>Rhodopseudomonas</taxon>
    </lineage>
</organism>
<protein>
    <submittedName>
        <fullName evidence="6">Acyl-homoserine lactone synthase</fullName>
    </submittedName>
</protein>
<comment type="similarity">
    <text evidence="5">Belongs to the autoinducer synthase family.</text>
</comment>
<dbReference type="Pfam" id="PF00765">
    <property type="entry name" value="Autoind_synth"/>
    <property type="match status" value="1"/>
</dbReference>
<keyword evidence="3" id="KW-0949">S-adenosyl-L-methionine</keyword>
<accession>A0A1H8X598</accession>
<dbReference type="EMBL" id="FODT01000016">
    <property type="protein sequence ID" value="SEP35086.1"/>
    <property type="molecule type" value="Genomic_DNA"/>
</dbReference>
<dbReference type="PANTHER" id="PTHR39322:SF1">
    <property type="entry name" value="ISOVALERYL-HOMOSERINE LACTONE SYNTHASE"/>
    <property type="match status" value="1"/>
</dbReference>
<dbReference type="GO" id="GO:0016740">
    <property type="term" value="F:transferase activity"/>
    <property type="evidence" value="ECO:0007669"/>
    <property type="project" value="UniProtKB-KW"/>
</dbReference>
<dbReference type="SUPFAM" id="SSF55729">
    <property type="entry name" value="Acyl-CoA N-acyltransferases (Nat)"/>
    <property type="match status" value="1"/>
</dbReference>
<dbReference type="GO" id="GO:0007165">
    <property type="term" value="P:signal transduction"/>
    <property type="evidence" value="ECO:0007669"/>
    <property type="project" value="TreeGrafter"/>
</dbReference>
<dbReference type="PANTHER" id="PTHR39322">
    <property type="entry name" value="ACYL-HOMOSERINE-LACTONE SYNTHASE"/>
    <property type="match status" value="1"/>
</dbReference>
<dbReference type="Proteomes" id="UP000199615">
    <property type="component" value="Unassembled WGS sequence"/>
</dbReference>
<keyword evidence="4 5" id="KW-0071">Autoinducer synthesis</keyword>